<protein>
    <submittedName>
        <fullName evidence="1">Uncharacterized protein</fullName>
    </submittedName>
</protein>
<feature type="non-terminal residue" evidence="1">
    <location>
        <position position="1"/>
    </location>
</feature>
<name>A0A0D0D7Y7_9AGAM</name>
<dbReference type="InParanoid" id="A0A0D0D7Y7"/>
<gene>
    <name evidence="1" type="ORF">PAXRUDRAFT_170031</name>
</gene>
<dbReference type="AlphaFoldDB" id="A0A0D0D7Y7"/>
<proteinExistence type="predicted"/>
<keyword evidence="2" id="KW-1185">Reference proteome</keyword>
<reference evidence="1 2" key="1">
    <citation type="submission" date="2014-04" db="EMBL/GenBank/DDBJ databases">
        <authorList>
            <consortium name="DOE Joint Genome Institute"/>
            <person name="Kuo A."/>
            <person name="Kohler A."/>
            <person name="Jargeat P."/>
            <person name="Nagy L.G."/>
            <person name="Floudas D."/>
            <person name="Copeland A."/>
            <person name="Barry K.W."/>
            <person name="Cichocki N."/>
            <person name="Veneault-Fourrey C."/>
            <person name="LaButti K."/>
            <person name="Lindquist E.A."/>
            <person name="Lipzen A."/>
            <person name="Lundell T."/>
            <person name="Morin E."/>
            <person name="Murat C."/>
            <person name="Sun H."/>
            <person name="Tunlid A."/>
            <person name="Henrissat B."/>
            <person name="Grigoriev I.V."/>
            <person name="Hibbett D.S."/>
            <person name="Martin F."/>
            <person name="Nordberg H.P."/>
            <person name="Cantor M.N."/>
            <person name="Hua S.X."/>
        </authorList>
    </citation>
    <scope>NUCLEOTIDE SEQUENCE [LARGE SCALE GENOMIC DNA]</scope>
    <source>
        <strain evidence="1 2">Ve08.2h10</strain>
    </source>
</reference>
<dbReference type="Proteomes" id="UP000054538">
    <property type="component" value="Unassembled WGS sequence"/>
</dbReference>
<evidence type="ECO:0000313" key="1">
    <source>
        <dbReference type="EMBL" id="KIK76419.1"/>
    </source>
</evidence>
<dbReference type="EMBL" id="KN827501">
    <property type="protein sequence ID" value="KIK76419.1"/>
    <property type="molecule type" value="Genomic_DNA"/>
</dbReference>
<sequence>CRFFWDFPIYAIDLGGNSQSSTWEFPVINVGPSGISHYVLLEIPSHVCIFISLWELSFIYTGLSGIFQHTFAILL</sequence>
<reference evidence="2" key="2">
    <citation type="submission" date="2015-01" db="EMBL/GenBank/DDBJ databases">
        <title>Evolutionary Origins and Diversification of the Mycorrhizal Mutualists.</title>
        <authorList>
            <consortium name="DOE Joint Genome Institute"/>
            <consortium name="Mycorrhizal Genomics Consortium"/>
            <person name="Kohler A."/>
            <person name="Kuo A."/>
            <person name="Nagy L.G."/>
            <person name="Floudas D."/>
            <person name="Copeland A."/>
            <person name="Barry K.W."/>
            <person name="Cichocki N."/>
            <person name="Veneault-Fourrey C."/>
            <person name="LaButti K."/>
            <person name="Lindquist E.A."/>
            <person name="Lipzen A."/>
            <person name="Lundell T."/>
            <person name="Morin E."/>
            <person name="Murat C."/>
            <person name="Riley R."/>
            <person name="Ohm R."/>
            <person name="Sun H."/>
            <person name="Tunlid A."/>
            <person name="Henrissat B."/>
            <person name="Grigoriev I.V."/>
            <person name="Hibbett D.S."/>
            <person name="Martin F."/>
        </authorList>
    </citation>
    <scope>NUCLEOTIDE SEQUENCE [LARGE SCALE GENOMIC DNA]</scope>
    <source>
        <strain evidence="2">Ve08.2h10</strain>
    </source>
</reference>
<organism evidence="1 2">
    <name type="scientific">Paxillus rubicundulus Ve08.2h10</name>
    <dbReference type="NCBI Taxonomy" id="930991"/>
    <lineage>
        <taxon>Eukaryota</taxon>
        <taxon>Fungi</taxon>
        <taxon>Dikarya</taxon>
        <taxon>Basidiomycota</taxon>
        <taxon>Agaricomycotina</taxon>
        <taxon>Agaricomycetes</taxon>
        <taxon>Agaricomycetidae</taxon>
        <taxon>Boletales</taxon>
        <taxon>Paxilineae</taxon>
        <taxon>Paxillaceae</taxon>
        <taxon>Paxillus</taxon>
    </lineage>
</organism>
<evidence type="ECO:0000313" key="2">
    <source>
        <dbReference type="Proteomes" id="UP000054538"/>
    </source>
</evidence>
<accession>A0A0D0D7Y7</accession>
<dbReference type="HOGENOM" id="CLU_172247_0_0_1"/>